<sequence length="247" mass="27609">MGVVFIPVPISLKHWILWLLDSLAVCVQWLGVLCLVTDAERLVLSHPLVLQTTHQVKQVLSNIETQHMTAQRRSGYETILCATANLTIKCSTALDTIAHALHRLLNSQDDTIPLPENHDCLKEIVYSCSIRSDLSDTLLFNSKYVFVDGSCSKPADGVFLCGYAVCALLNVVLESHSLPFNSAEAAKLFALTLRARYLKDKESLFSQTRAFGVAHDFGRIWQRRGFKSTDSCLFGNVHVPLLRSEHR</sequence>
<reference evidence="2" key="2">
    <citation type="submission" date="2025-08" db="UniProtKB">
        <authorList>
            <consortium name="RefSeq"/>
        </authorList>
    </citation>
    <scope>IDENTIFICATION</scope>
    <source>
        <tissue evidence="2">Blood</tissue>
    </source>
</reference>
<evidence type="ECO:0000313" key="1">
    <source>
        <dbReference type="Proteomes" id="UP000221080"/>
    </source>
</evidence>
<gene>
    <name evidence="2" type="primary">LOC124626476</name>
</gene>
<dbReference type="AlphaFoldDB" id="A0A979EDE6"/>
<organism evidence="1 2">
    <name type="scientific">Ictalurus punctatus</name>
    <name type="common">Channel catfish</name>
    <name type="synonym">Silurus punctatus</name>
    <dbReference type="NCBI Taxonomy" id="7998"/>
    <lineage>
        <taxon>Eukaryota</taxon>
        <taxon>Metazoa</taxon>
        <taxon>Chordata</taxon>
        <taxon>Craniata</taxon>
        <taxon>Vertebrata</taxon>
        <taxon>Euteleostomi</taxon>
        <taxon>Actinopterygii</taxon>
        <taxon>Neopterygii</taxon>
        <taxon>Teleostei</taxon>
        <taxon>Ostariophysi</taxon>
        <taxon>Siluriformes</taxon>
        <taxon>Ictaluridae</taxon>
        <taxon>Ictalurus</taxon>
    </lineage>
</organism>
<dbReference type="RefSeq" id="XP_047007904.1">
    <property type="nucleotide sequence ID" value="XM_047151948.2"/>
</dbReference>
<accession>A0A979EDE6</accession>
<dbReference type="GeneID" id="124626476"/>
<keyword evidence="1" id="KW-1185">Reference proteome</keyword>
<evidence type="ECO:0000313" key="2">
    <source>
        <dbReference type="RefSeq" id="XP_047007904.1"/>
    </source>
</evidence>
<proteinExistence type="predicted"/>
<name>A0A979EDE6_ICTPU</name>
<protein>
    <submittedName>
        <fullName evidence="2">Uncharacterized protein LOC124626476</fullName>
    </submittedName>
</protein>
<dbReference type="Proteomes" id="UP000221080">
    <property type="component" value="Chromosome 28"/>
</dbReference>
<reference evidence="1" key="1">
    <citation type="journal article" date="2016" name="Nat. Commun.">
        <title>The channel catfish genome sequence provides insights into the evolution of scale formation in teleosts.</title>
        <authorList>
            <person name="Liu Z."/>
            <person name="Liu S."/>
            <person name="Yao J."/>
            <person name="Bao L."/>
            <person name="Zhang J."/>
            <person name="Li Y."/>
            <person name="Jiang C."/>
            <person name="Sun L."/>
            <person name="Wang R."/>
            <person name="Zhang Y."/>
            <person name="Zhou T."/>
            <person name="Zeng Q."/>
            <person name="Fu Q."/>
            <person name="Gao S."/>
            <person name="Li N."/>
            <person name="Koren S."/>
            <person name="Jiang Y."/>
            <person name="Zimin A."/>
            <person name="Xu P."/>
            <person name="Phillippy A.M."/>
            <person name="Geng X."/>
            <person name="Song L."/>
            <person name="Sun F."/>
            <person name="Li C."/>
            <person name="Wang X."/>
            <person name="Chen A."/>
            <person name="Jin Y."/>
            <person name="Yuan Z."/>
            <person name="Yang Y."/>
            <person name="Tan S."/>
            <person name="Peatman E."/>
            <person name="Lu J."/>
            <person name="Qin Z."/>
            <person name="Dunham R."/>
            <person name="Li Z."/>
            <person name="Sonstegard T."/>
            <person name="Feng J."/>
            <person name="Danzmann R.G."/>
            <person name="Schroeder S."/>
            <person name="Scheffler B."/>
            <person name="Duke M.V."/>
            <person name="Ballard L."/>
            <person name="Kucuktas H."/>
            <person name="Kaltenboeck L."/>
            <person name="Liu H."/>
            <person name="Armbruster J."/>
            <person name="Xie Y."/>
            <person name="Kirby M.L."/>
            <person name="Tian Y."/>
            <person name="Flanagan M.E."/>
            <person name="Mu W."/>
            <person name="Waldbieser G.C."/>
        </authorList>
    </citation>
    <scope>NUCLEOTIDE SEQUENCE [LARGE SCALE GENOMIC DNA]</scope>
    <source>
        <strain evidence="1">SDA103</strain>
    </source>
</reference>
<dbReference type="KEGG" id="ipu:124626476"/>
<dbReference type="OrthoDB" id="8947436at2759"/>